<feature type="compositionally biased region" description="Low complexity" evidence="1">
    <location>
        <begin position="200"/>
        <end position="216"/>
    </location>
</feature>
<name>A0ABN8KR82_9BACI</name>
<proteinExistence type="predicted"/>
<accession>A0ABN8KR82</accession>
<evidence type="ECO:0000256" key="2">
    <source>
        <dbReference type="SAM" id="Phobius"/>
    </source>
</evidence>
<keyword evidence="2" id="KW-0812">Transmembrane</keyword>
<evidence type="ECO:0000313" key="4">
    <source>
        <dbReference type="Proteomes" id="UP000838308"/>
    </source>
</evidence>
<feature type="compositionally biased region" description="Polar residues" evidence="1">
    <location>
        <begin position="244"/>
        <end position="253"/>
    </location>
</feature>
<evidence type="ECO:0008006" key="5">
    <source>
        <dbReference type="Google" id="ProtNLM"/>
    </source>
</evidence>
<gene>
    <name evidence="3" type="ORF">BACCIP111895_03448</name>
</gene>
<sequence length="292" mass="31632">MLVEINLLPQKEPKKVGFIITLSSLLVVFVLIGGFYFWQTQSVKDELASLDRQISITKKIADKEQKNSETAASSSSINQLKSAINWANDYPIQTVPVMQHLTSLLPERGFIQSFGYSESGTVTLTVQFDSAREAAYFLDSLNQSKWIAEASLNSLAATESKNETKAAGNSAASNSQGDTTNQTSSANQSTPGSTTSVDSQNNQATGTITNQGTQTNPAAGTTNKDSRNNTTTTTNQNTVNNNTASSPISSTIKQKSNYLPRYTGQFEIKFNKEEMKKIIQKSKKDGEGVKGS</sequence>
<feature type="compositionally biased region" description="Low complexity" evidence="1">
    <location>
        <begin position="166"/>
        <end position="190"/>
    </location>
</feature>
<comment type="caution">
    <text evidence="3">The sequence shown here is derived from an EMBL/GenBank/DDBJ whole genome shotgun (WGS) entry which is preliminary data.</text>
</comment>
<keyword evidence="2" id="KW-1133">Transmembrane helix</keyword>
<dbReference type="Pfam" id="PF05137">
    <property type="entry name" value="PilN"/>
    <property type="match status" value="1"/>
</dbReference>
<reference evidence="3" key="1">
    <citation type="submission" date="2022-04" db="EMBL/GenBank/DDBJ databases">
        <authorList>
            <person name="Criscuolo A."/>
        </authorList>
    </citation>
    <scope>NUCLEOTIDE SEQUENCE</scope>
    <source>
        <strain evidence="3">CIP111895</strain>
    </source>
</reference>
<feature type="transmembrane region" description="Helical" evidence="2">
    <location>
        <begin position="16"/>
        <end position="38"/>
    </location>
</feature>
<organism evidence="3 4">
    <name type="scientific">Neobacillus rhizosphaerae</name>
    <dbReference type="NCBI Taxonomy" id="2880965"/>
    <lineage>
        <taxon>Bacteria</taxon>
        <taxon>Bacillati</taxon>
        <taxon>Bacillota</taxon>
        <taxon>Bacilli</taxon>
        <taxon>Bacillales</taxon>
        <taxon>Bacillaceae</taxon>
        <taxon>Neobacillus</taxon>
    </lineage>
</organism>
<evidence type="ECO:0000313" key="3">
    <source>
        <dbReference type="EMBL" id="CAH2716264.1"/>
    </source>
</evidence>
<evidence type="ECO:0000256" key="1">
    <source>
        <dbReference type="SAM" id="MobiDB-lite"/>
    </source>
</evidence>
<dbReference type="Proteomes" id="UP000838308">
    <property type="component" value="Unassembled WGS sequence"/>
</dbReference>
<keyword evidence="4" id="KW-1185">Reference proteome</keyword>
<dbReference type="InterPro" id="IPR007813">
    <property type="entry name" value="PilN"/>
</dbReference>
<keyword evidence="2" id="KW-0472">Membrane</keyword>
<feature type="compositionally biased region" description="Low complexity" evidence="1">
    <location>
        <begin position="228"/>
        <end position="243"/>
    </location>
</feature>
<dbReference type="EMBL" id="CALBWS010000025">
    <property type="protein sequence ID" value="CAH2716264.1"/>
    <property type="molecule type" value="Genomic_DNA"/>
</dbReference>
<feature type="region of interest" description="Disordered" evidence="1">
    <location>
        <begin position="163"/>
        <end position="253"/>
    </location>
</feature>
<protein>
    <recommendedName>
        <fullName evidence="5">Fimbrial assembly protein</fullName>
    </recommendedName>
</protein>